<dbReference type="AlphaFoldDB" id="K0PVU5"/>
<protein>
    <submittedName>
        <fullName evidence="1">Uncharacterized protein</fullName>
    </submittedName>
</protein>
<name>K0PVU5_9HYPH</name>
<reference evidence="1 2" key="1">
    <citation type="journal article" date="2013" name="Genome Announc.">
        <title>Draft Genome Sequence of Rhizobium mesoamericanum STM3625, a Nitrogen-Fixing Symbiont of Mimosa pudica Isolated in French Guiana (South America).</title>
        <authorList>
            <person name="Moulin L."/>
            <person name="Mornico D."/>
            <person name="Melkonian R."/>
            <person name="Klonowska A."/>
        </authorList>
    </citation>
    <scope>NUCLEOTIDE SEQUENCE [LARGE SCALE GENOMIC DNA]</scope>
    <source>
        <strain evidence="1 2">STM3625</strain>
    </source>
</reference>
<organism evidence="1 2">
    <name type="scientific">Rhizobium mesoamericanum STM3625</name>
    <dbReference type="NCBI Taxonomy" id="1211777"/>
    <lineage>
        <taxon>Bacteria</taxon>
        <taxon>Pseudomonadati</taxon>
        <taxon>Pseudomonadota</taxon>
        <taxon>Alphaproteobacteria</taxon>
        <taxon>Hyphomicrobiales</taxon>
        <taxon>Rhizobiaceae</taxon>
        <taxon>Rhizobium/Agrobacterium group</taxon>
        <taxon>Rhizobium</taxon>
    </lineage>
</organism>
<accession>K0PVU5</accession>
<dbReference type="HOGENOM" id="CLU_3011212_0_0_5"/>
<sequence length="56" mass="6210">MLLFLSWYDFLSSPNLVIGPAQIKICAGSRHMSVISAFGSHDIGRRSPSQSRDLVF</sequence>
<keyword evidence="2" id="KW-1185">Reference proteome</keyword>
<gene>
    <name evidence="1" type="ORF">BN77_2825</name>
</gene>
<proteinExistence type="predicted"/>
<comment type="caution">
    <text evidence="1">The sequence shown here is derived from an EMBL/GenBank/DDBJ whole genome shotgun (WGS) entry which is preliminary data.</text>
</comment>
<evidence type="ECO:0000313" key="2">
    <source>
        <dbReference type="Proteomes" id="UP000009319"/>
    </source>
</evidence>
<dbReference type="Proteomes" id="UP000009319">
    <property type="component" value="Unassembled WGS sequence"/>
</dbReference>
<dbReference type="EMBL" id="CANI01000019">
    <property type="protein sequence ID" value="CCM75655.1"/>
    <property type="molecule type" value="Genomic_DNA"/>
</dbReference>
<evidence type="ECO:0000313" key="1">
    <source>
        <dbReference type="EMBL" id="CCM75655.1"/>
    </source>
</evidence>